<dbReference type="InterPro" id="IPR007712">
    <property type="entry name" value="RelE/ParE_toxin"/>
</dbReference>
<dbReference type="Pfam" id="PF05016">
    <property type="entry name" value="ParE_toxin"/>
    <property type="match status" value="1"/>
</dbReference>
<dbReference type="Gene3D" id="3.30.2310.20">
    <property type="entry name" value="RelE-like"/>
    <property type="match status" value="1"/>
</dbReference>
<evidence type="ECO:0000313" key="2">
    <source>
        <dbReference type="EMBL" id="NVO54198.1"/>
    </source>
</evidence>
<dbReference type="RefSeq" id="WP_176861155.1">
    <property type="nucleotide sequence ID" value="NZ_JABXWT010000001.1"/>
</dbReference>
<evidence type="ECO:0000313" key="3">
    <source>
        <dbReference type="Proteomes" id="UP000630805"/>
    </source>
</evidence>
<name>A0ABX2PJJ6_9RHOB</name>
<dbReference type="InterPro" id="IPR035093">
    <property type="entry name" value="RelE/ParE_toxin_dom_sf"/>
</dbReference>
<comment type="caution">
    <text evidence="2">The sequence shown here is derived from an EMBL/GenBank/DDBJ whole genome shotgun (WGS) entry which is preliminary data.</text>
</comment>
<keyword evidence="1" id="KW-1277">Toxin-antitoxin system</keyword>
<protein>
    <submittedName>
        <fullName evidence="2">Type II toxin-antitoxin system RelE/ParE family toxin</fullName>
    </submittedName>
</protein>
<keyword evidence="3" id="KW-1185">Reference proteome</keyword>
<dbReference type="EMBL" id="JABXWT010000001">
    <property type="protein sequence ID" value="NVO54198.1"/>
    <property type="molecule type" value="Genomic_DNA"/>
</dbReference>
<reference evidence="2 3" key="1">
    <citation type="submission" date="2020-06" db="EMBL/GenBank/DDBJ databases">
        <authorList>
            <person name="Cao W.R."/>
        </authorList>
    </citation>
    <scope>NUCLEOTIDE SEQUENCE [LARGE SCALE GENOMIC DNA]</scope>
    <source>
        <strain evidence="2 3">B1Z28</strain>
    </source>
</reference>
<organism evidence="2 3">
    <name type="scientific">Ruegeria haliotis</name>
    <dbReference type="NCBI Taxonomy" id="2747601"/>
    <lineage>
        <taxon>Bacteria</taxon>
        <taxon>Pseudomonadati</taxon>
        <taxon>Pseudomonadota</taxon>
        <taxon>Alphaproteobacteria</taxon>
        <taxon>Rhodobacterales</taxon>
        <taxon>Roseobacteraceae</taxon>
        <taxon>Ruegeria</taxon>
    </lineage>
</organism>
<sequence>MGRKRGELTPPIRVHPVRSHITLYQIEDQNILIVRVPHAHWDRVRDPV</sequence>
<dbReference type="Proteomes" id="UP000630805">
    <property type="component" value="Unassembled WGS sequence"/>
</dbReference>
<accession>A0ABX2PJJ6</accession>
<proteinExistence type="predicted"/>
<gene>
    <name evidence="2" type="ORF">HW561_00130</name>
</gene>
<evidence type="ECO:0000256" key="1">
    <source>
        <dbReference type="ARBA" id="ARBA00022649"/>
    </source>
</evidence>